<keyword evidence="2" id="KW-0812">Transmembrane</keyword>
<feature type="compositionally biased region" description="Polar residues" evidence="1">
    <location>
        <begin position="1"/>
        <end position="14"/>
    </location>
</feature>
<dbReference type="AlphaFoldDB" id="A0A5N5N0W3"/>
<dbReference type="InterPro" id="IPR053223">
    <property type="entry name" value="Prob_Methyltransferase"/>
</dbReference>
<dbReference type="EMBL" id="VDCV01000004">
    <property type="protein sequence ID" value="KAB5561014.1"/>
    <property type="molecule type" value="Genomic_DNA"/>
</dbReference>
<organism evidence="3 4">
    <name type="scientific">Salix brachista</name>
    <dbReference type="NCBI Taxonomy" id="2182728"/>
    <lineage>
        <taxon>Eukaryota</taxon>
        <taxon>Viridiplantae</taxon>
        <taxon>Streptophyta</taxon>
        <taxon>Embryophyta</taxon>
        <taxon>Tracheophyta</taxon>
        <taxon>Spermatophyta</taxon>
        <taxon>Magnoliopsida</taxon>
        <taxon>eudicotyledons</taxon>
        <taxon>Gunneridae</taxon>
        <taxon>Pentapetalae</taxon>
        <taxon>rosids</taxon>
        <taxon>fabids</taxon>
        <taxon>Malpighiales</taxon>
        <taxon>Salicaceae</taxon>
        <taxon>Saliceae</taxon>
        <taxon>Salix</taxon>
    </lineage>
</organism>
<dbReference type="InterPro" id="IPR019351">
    <property type="entry name" value="DUF2039"/>
</dbReference>
<reference evidence="4" key="1">
    <citation type="journal article" date="2019" name="Gigascience">
        <title>De novo genome assembly of the endangered Acer yangbiense, a plant species with extremely small populations endemic to Yunnan Province, China.</title>
        <authorList>
            <person name="Yang J."/>
            <person name="Wariss H.M."/>
            <person name="Tao L."/>
            <person name="Zhang R."/>
            <person name="Yun Q."/>
            <person name="Hollingsworth P."/>
            <person name="Dao Z."/>
            <person name="Luo G."/>
            <person name="Guo H."/>
            <person name="Ma Y."/>
            <person name="Sun W."/>
        </authorList>
    </citation>
    <scope>NUCLEOTIDE SEQUENCE [LARGE SCALE GENOMIC DNA]</scope>
    <source>
        <strain evidence="4">cv. br00</strain>
    </source>
</reference>
<evidence type="ECO:0000313" key="3">
    <source>
        <dbReference type="EMBL" id="KAB5561014.1"/>
    </source>
</evidence>
<accession>A0A5N5N0W3</accession>
<dbReference type="PANTHER" id="PTHR44067">
    <property type="entry name" value="S-ADENOSYL-L-METHIONINE-DEPENDENT METHYLTRANSFERASE SUPERFAMILY PROTEIN-RELATED"/>
    <property type="match status" value="1"/>
</dbReference>
<feature type="region of interest" description="Disordered" evidence="1">
    <location>
        <begin position="354"/>
        <end position="380"/>
    </location>
</feature>
<dbReference type="Pfam" id="PF10217">
    <property type="entry name" value="DUF2039"/>
    <property type="match status" value="1"/>
</dbReference>
<comment type="caution">
    <text evidence="3">The sequence shown here is derived from an EMBL/GenBank/DDBJ whole genome shotgun (WGS) entry which is preliminary data.</text>
</comment>
<keyword evidence="2" id="KW-1133">Transmembrane helix</keyword>
<dbReference type="PANTHER" id="PTHR44067:SF12">
    <property type="entry name" value="METHYLTRANSFERASE TYPE 11 DOMAIN-CONTAINING PROTEIN"/>
    <property type="match status" value="1"/>
</dbReference>
<sequence length="706" mass="78921">MSNRQGPPKHQNNFAWKPNAGRKINETEVGGRLKPLSEITGVCLRCKEQIDWKRRYGKYKHLTEPAKCQKCSKRAVRQAYHNLCTACAREQKVCAKCRCHVDRTVGRDLADIEAEQKTLEEALKNARERDRRALLRAMNKGKSMGLTKPPTNEGNKVGDLFPSSSLEDYAAKGRDHNHCVDSNNNLGYNDFSRAVLDFQPTKSIAKQRNVLSPLSSADVEEGDSSSKMLKKSSSRSLRCRSGGLLTMLCPLLLLSLLTIVILSSDVSYLHFFDTKTLPHLFFDTNANGISHSPIVLPLSLQSQISNLQTQLGVLLGQLHNESSGSKVDRFSDHVLRVAISVDKLVNSLSSISDNAPASGNGMSRVEEDFSEAGESEDQEEAPGVKVFNTGELHQYISPKLNRPSGKKNFLGVEAISPSVGLTCAHMATNIKRFMSYKMYGVCPDDWDLAQKLITGGCDPLPRRRCLSRASPDYNKPFPVNSSLWGQPSDANILWSHYKCKGYSCLVSNETRDRRGFFKCADCFDLSKRGWEIPSTESVSAEFTIDEVLALKPGEIRIGLDFSPTTGTFAALMKERNVTIASATLNLGGPFNEVIALRGLLPLYLSIGSRLPFFDNTLDIIHSTLFLDGWIGKELLQFVLFDWDRALRPKGLLWVDRFFCPKEVMKLYLDEFASLSYKKLLWKVVPKTDKDGDELFFSAVLEKPIRR</sequence>
<feature type="transmembrane region" description="Helical" evidence="2">
    <location>
        <begin position="242"/>
        <end position="262"/>
    </location>
</feature>
<feature type="region of interest" description="Disordered" evidence="1">
    <location>
        <begin position="1"/>
        <end position="21"/>
    </location>
</feature>
<protein>
    <submittedName>
        <fullName evidence="3">Uncharacterized protein</fullName>
    </submittedName>
</protein>
<evidence type="ECO:0000256" key="1">
    <source>
        <dbReference type="SAM" id="MobiDB-lite"/>
    </source>
</evidence>
<name>A0A5N5N0W3_9ROSI</name>
<gene>
    <name evidence="3" type="ORF">DKX38_005971</name>
</gene>
<proteinExistence type="predicted"/>
<evidence type="ECO:0000313" key="4">
    <source>
        <dbReference type="Proteomes" id="UP000326939"/>
    </source>
</evidence>
<dbReference type="Proteomes" id="UP000326939">
    <property type="component" value="Chromosome 4"/>
</dbReference>
<keyword evidence="2" id="KW-0472">Membrane</keyword>
<evidence type="ECO:0000256" key="2">
    <source>
        <dbReference type="SAM" id="Phobius"/>
    </source>
</evidence>
<feature type="compositionally biased region" description="Acidic residues" evidence="1">
    <location>
        <begin position="368"/>
        <end position="380"/>
    </location>
</feature>
<keyword evidence="4" id="KW-1185">Reference proteome</keyword>